<organism evidence="4 5">
    <name type="scientific">Rhodopseudomonas pentothenatexigens</name>
    <dbReference type="NCBI Taxonomy" id="999699"/>
    <lineage>
        <taxon>Bacteria</taxon>
        <taxon>Pseudomonadati</taxon>
        <taxon>Pseudomonadota</taxon>
        <taxon>Alphaproteobacteria</taxon>
        <taxon>Hyphomicrobiales</taxon>
        <taxon>Nitrobacteraceae</taxon>
        <taxon>Rhodopseudomonas</taxon>
    </lineage>
</organism>
<keyword evidence="6" id="KW-1185">Reference proteome</keyword>
<sequence length="1048" mass="116704">MLFSSFQMDARRGTRSVLDVGTTAARLDLAIGDLIALLPVAAQLELYQAKRLAENYLRWCELLHPHRREIGLARLREEMQDIRIAKERLSLAFAFDSSFDPKEIEQYLSAREDLGGLDDDDLKAALIIRIHSKEPASVAELIARYRTRFEASYKVPPIFTIEIQALALAGDTASARLLLDKHRAELTPEGVAGFEALIKKSEGEDPVAEDLKVYEQTRNPEALRSLVMSLTAKNDHRAIAKYSEELFAQSSDPHDIARAAQAHARLGDDAELMRVIEAHPLLKELEPGLLQHYAWALFRKGRLKEAKTAADALLSSDRDLQLEIAIAVESGEWESLAKPLAAYLDDVSKHSGLTLIRAAHLAQQSGHGPFMDLVRAAVSKAGDSPHVWLGAYTAIIEAGLEEEVPESHEWFRKALQHSGKRGPIQQFELKDILPQQREWDKRTADISERVNKAEVPLVIAAPGLRTTVVDILLRNLVRNSSLEDARRKYVIPLFSGHRPPERVGSAITSLGLDISGLLVLGWLGVLPKVFKTFKTIALPATILTELFDGRRRVQHVQKSRIKRARELEQTILRNRIKIVRPLESDAEPLSEEFDSSLSALIRNAVDAGGIVLRPGPVHRPGLEQKPADVTAHLPHLSDMHALLKVLVERGAVNHAEEETARNYFNLQDKGLPGCAEPDSSKPLFIDQLALIYLQTTGLLDAVMKTFKDVRIEGVAEDEALALIEHHQHVEEVLNIIDDIRDNIRTANASGRVSFGPRRIERGKREDDTPSTLHLLSDLTAVDAVVCDDRALNKENFAADVNGKRIPCLSTLDVLEELRGRGTLSEAERLSARHKLRVGGAAIVPVETAEMSHAVGRSHSAMSAELRAIQESIDLARVSEIPSFPREIRWFANTSMAVKAAIIPIWKSVHNAELAGGLSDMVMQIVPKPEDWGARWDNEPPPEWVEAVNRVIMSTLAFPVELGETETIAAYNAWFELSCLEPLRAVWPDRYQAVVEQLRAFILSGEDDVVEKVKKKHKAHQAAAKPKRRAAKKKRRKAKRKGKGRRNLA</sequence>
<feature type="region of interest" description="Disordered" evidence="1">
    <location>
        <begin position="1012"/>
        <end position="1048"/>
    </location>
</feature>
<dbReference type="Proteomes" id="UP000252631">
    <property type="component" value="Unassembled WGS sequence"/>
</dbReference>
<dbReference type="EMBL" id="QRDT01000032">
    <property type="protein sequence ID" value="RED24449.1"/>
    <property type="molecule type" value="Genomic_DNA"/>
</dbReference>
<accession>A0A336JWW7</accession>
<feature type="domain" description="HTH" evidence="2">
    <location>
        <begin position="429"/>
        <end position="498"/>
    </location>
</feature>
<protein>
    <recommendedName>
        <fullName evidence="2">HTH domain-containing protein</fullName>
    </recommendedName>
</protein>
<proteinExistence type="predicted"/>
<evidence type="ECO:0000259" key="2">
    <source>
        <dbReference type="Pfam" id="PF24407"/>
    </source>
</evidence>
<dbReference type="EMBL" id="UFQQ01000032">
    <property type="protein sequence ID" value="SSW93193.1"/>
    <property type="molecule type" value="Genomic_DNA"/>
</dbReference>
<evidence type="ECO:0000313" key="6">
    <source>
        <dbReference type="Proteomes" id="UP000256343"/>
    </source>
</evidence>
<evidence type="ECO:0000256" key="1">
    <source>
        <dbReference type="SAM" id="MobiDB-lite"/>
    </source>
</evidence>
<evidence type="ECO:0000313" key="5">
    <source>
        <dbReference type="Proteomes" id="UP000252631"/>
    </source>
</evidence>
<evidence type="ECO:0000313" key="4">
    <source>
        <dbReference type="EMBL" id="SSW93193.1"/>
    </source>
</evidence>
<gene>
    <name evidence="3" type="ORF">BJ125_13216</name>
    <name evidence="4" type="ORF">SAMN05892882_13216</name>
</gene>
<dbReference type="Proteomes" id="UP000256343">
    <property type="component" value="Unassembled WGS sequence"/>
</dbReference>
<reference evidence="4 5" key="1">
    <citation type="submission" date="2017-08" db="EMBL/GenBank/DDBJ databases">
        <authorList>
            <person name="de Groot N.N."/>
        </authorList>
    </citation>
    <scope>NUCLEOTIDE SEQUENCE [LARGE SCALE GENOMIC DNA]</scope>
    <source>
        <strain evidence="4 5">JA575</strain>
    </source>
</reference>
<evidence type="ECO:0000313" key="3">
    <source>
        <dbReference type="EMBL" id="RED24449.1"/>
    </source>
</evidence>
<name>A0A336JWW7_9BRAD</name>
<reference evidence="3 6" key="2">
    <citation type="submission" date="2018-07" db="EMBL/GenBank/DDBJ databases">
        <title>Genomic Encyclopedia of Archaeal and Bacterial Type Strains, Phase II (KMG-II): from individual species to whole genera.</title>
        <authorList>
            <person name="Goeker M."/>
        </authorList>
    </citation>
    <scope>NUCLEOTIDE SEQUENCE [LARGE SCALE GENOMIC DNA]</scope>
    <source>
        <strain evidence="3 6">JA575</strain>
    </source>
</reference>
<dbReference type="InterPro" id="IPR056620">
    <property type="entry name" value="HTH_next_PIN-TPR-GreABC"/>
</dbReference>
<dbReference type="Pfam" id="PF24407">
    <property type="entry name" value="HTH_upst_double_PIN"/>
    <property type="match status" value="1"/>
</dbReference>
<dbReference type="AlphaFoldDB" id="A0A336JWW7"/>